<dbReference type="GO" id="GO:0009755">
    <property type="term" value="P:hormone-mediated signaling pathway"/>
    <property type="evidence" value="ECO:0007669"/>
    <property type="project" value="TreeGrafter"/>
</dbReference>
<evidence type="ECO:0000256" key="5">
    <source>
        <dbReference type="ARBA" id="ARBA00022833"/>
    </source>
</evidence>
<dbReference type="Gene3D" id="3.30.50.10">
    <property type="entry name" value="Erythroid Transcription Factor GATA-1, subunit A"/>
    <property type="match status" value="1"/>
</dbReference>
<evidence type="ECO:0000313" key="15">
    <source>
        <dbReference type="EMBL" id="CAD7081414.1"/>
    </source>
</evidence>
<dbReference type="InterPro" id="IPR050234">
    <property type="entry name" value="Nuclear_hormone_rcpt_NR1"/>
</dbReference>
<evidence type="ECO:0000256" key="4">
    <source>
        <dbReference type="ARBA" id="ARBA00022771"/>
    </source>
</evidence>
<reference evidence="15 16" key="1">
    <citation type="submission" date="2020-11" db="EMBL/GenBank/DDBJ databases">
        <authorList>
            <person name="Wallbank WR R."/>
            <person name="Pardo Diaz C."/>
            <person name="Kozak K."/>
            <person name="Martin S."/>
            <person name="Jiggins C."/>
            <person name="Moest M."/>
            <person name="Warren A I."/>
            <person name="Generalovic N T."/>
            <person name="Byers J.R.P. K."/>
            <person name="Montejo-Kovacevich G."/>
            <person name="Yen C E."/>
        </authorList>
    </citation>
    <scope>NUCLEOTIDE SEQUENCE [LARGE SCALE GENOMIC DNA]</scope>
</reference>
<evidence type="ECO:0000256" key="1">
    <source>
        <dbReference type="ARBA" id="ARBA00004123"/>
    </source>
</evidence>
<feature type="region of interest" description="Disordered" evidence="12">
    <location>
        <begin position="212"/>
        <end position="245"/>
    </location>
</feature>
<feature type="domain" description="Nuclear receptor" evidence="13">
    <location>
        <begin position="333"/>
        <end position="420"/>
    </location>
</feature>
<keyword evidence="8" id="KW-0804">Transcription</keyword>
<organism evidence="15 16">
    <name type="scientific">Hermetia illucens</name>
    <name type="common">Black soldier fly</name>
    <dbReference type="NCBI Taxonomy" id="343691"/>
    <lineage>
        <taxon>Eukaryota</taxon>
        <taxon>Metazoa</taxon>
        <taxon>Ecdysozoa</taxon>
        <taxon>Arthropoda</taxon>
        <taxon>Hexapoda</taxon>
        <taxon>Insecta</taxon>
        <taxon>Pterygota</taxon>
        <taxon>Neoptera</taxon>
        <taxon>Endopterygota</taxon>
        <taxon>Diptera</taxon>
        <taxon>Brachycera</taxon>
        <taxon>Stratiomyomorpha</taxon>
        <taxon>Stratiomyidae</taxon>
        <taxon>Hermetiinae</taxon>
        <taxon>Hermetia</taxon>
    </lineage>
</organism>
<feature type="compositionally biased region" description="Polar residues" evidence="12">
    <location>
        <begin position="926"/>
        <end position="939"/>
    </location>
</feature>
<dbReference type="Proteomes" id="UP000594454">
    <property type="component" value="Chromosome 2"/>
</dbReference>
<dbReference type="GO" id="GO:0007553">
    <property type="term" value="P:regulation of ecdysteroid metabolic process"/>
    <property type="evidence" value="ECO:0007669"/>
    <property type="project" value="UniProtKB-ARBA"/>
</dbReference>
<evidence type="ECO:0000313" key="16">
    <source>
        <dbReference type="Proteomes" id="UP000594454"/>
    </source>
</evidence>
<dbReference type="Pfam" id="PF00104">
    <property type="entry name" value="Hormone_recep"/>
    <property type="match status" value="1"/>
</dbReference>
<dbReference type="GO" id="GO:0000978">
    <property type="term" value="F:RNA polymerase II cis-regulatory region sequence-specific DNA binding"/>
    <property type="evidence" value="ECO:0007669"/>
    <property type="project" value="TreeGrafter"/>
</dbReference>
<dbReference type="GO" id="GO:0000122">
    <property type="term" value="P:negative regulation of transcription by RNA polymerase II"/>
    <property type="evidence" value="ECO:0007669"/>
    <property type="project" value="TreeGrafter"/>
</dbReference>
<evidence type="ECO:0000256" key="6">
    <source>
        <dbReference type="ARBA" id="ARBA00023015"/>
    </source>
</evidence>
<dbReference type="OrthoDB" id="7634782at2759"/>
<dbReference type="GO" id="GO:0005634">
    <property type="term" value="C:nucleus"/>
    <property type="evidence" value="ECO:0007669"/>
    <property type="project" value="UniProtKB-SubCell"/>
</dbReference>
<evidence type="ECO:0000256" key="8">
    <source>
        <dbReference type="ARBA" id="ARBA00023163"/>
    </source>
</evidence>
<dbReference type="PRINTS" id="PR00398">
    <property type="entry name" value="STRDHORMONER"/>
</dbReference>
<feature type="compositionally biased region" description="Low complexity" evidence="12">
    <location>
        <begin position="1093"/>
        <end position="1109"/>
    </location>
</feature>
<comment type="similarity">
    <text evidence="2">Belongs to the nuclear hormone receptor family. NR1 subfamily.</text>
</comment>
<feature type="region of interest" description="Disordered" evidence="12">
    <location>
        <begin position="1074"/>
        <end position="1110"/>
    </location>
</feature>
<dbReference type="Pfam" id="PF00105">
    <property type="entry name" value="zf-C4"/>
    <property type="match status" value="1"/>
</dbReference>
<protein>
    <recommendedName>
        <fullName evidence="17">Ecdysone-induced protein 75B</fullName>
    </recommendedName>
</protein>
<dbReference type="GO" id="GO:0008270">
    <property type="term" value="F:zinc ion binding"/>
    <property type="evidence" value="ECO:0007669"/>
    <property type="project" value="UniProtKB-KW"/>
</dbReference>
<feature type="compositionally biased region" description="Low complexity" evidence="12">
    <location>
        <begin position="859"/>
        <end position="868"/>
    </location>
</feature>
<keyword evidence="16" id="KW-1185">Reference proteome</keyword>
<name>A0A7R8UIZ1_HERIL</name>
<keyword evidence="6" id="KW-0805">Transcription regulation</keyword>
<feature type="domain" description="NR LBD" evidence="14">
    <location>
        <begin position="454"/>
        <end position="702"/>
    </location>
</feature>
<dbReference type="SMART" id="SM00430">
    <property type="entry name" value="HOLI"/>
    <property type="match status" value="1"/>
</dbReference>
<feature type="compositionally biased region" description="Polar residues" evidence="12">
    <location>
        <begin position="1125"/>
        <end position="1136"/>
    </location>
</feature>
<comment type="function">
    <text evidence="11">Implicated in the regulation of ecdysone-triggered gene hierarchies. Probably plays a key role in mediating the regulation of the larval molt by 20-OH-ecdysone.</text>
</comment>
<evidence type="ECO:0000259" key="14">
    <source>
        <dbReference type="PROSITE" id="PS51843"/>
    </source>
</evidence>
<dbReference type="SMART" id="SM00399">
    <property type="entry name" value="ZnF_C4"/>
    <property type="match status" value="1"/>
</dbReference>
<dbReference type="AlphaFoldDB" id="A0A7R8UIZ1"/>
<dbReference type="InterPro" id="IPR013088">
    <property type="entry name" value="Znf_NHR/GATA"/>
</dbReference>
<dbReference type="CDD" id="cd06940">
    <property type="entry name" value="NR_LBD_REV_ERB"/>
    <property type="match status" value="1"/>
</dbReference>
<dbReference type="EMBL" id="LR899010">
    <property type="protein sequence ID" value="CAD7081414.1"/>
    <property type="molecule type" value="Genomic_DNA"/>
</dbReference>
<feature type="region of interest" description="Disordered" evidence="12">
    <location>
        <begin position="792"/>
        <end position="868"/>
    </location>
</feature>
<dbReference type="SUPFAM" id="SSF57716">
    <property type="entry name" value="Glucocorticoid receptor-like (DNA-binding domain)"/>
    <property type="match status" value="1"/>
</dbReference>
<keyword evidence="10" id="KW-0539">Nucleus</keyword>
<evidence type="ECO:0000256" key="9">
    <source>
        <dbReference type="ARBA" id="ARBA00023170"/>
    </source>
</evidence>
<evidence type="ECO:0000259" key="13">
    <source>
        <dbReference type="PROSITE" id="PS51030"/>
    </source>
</evidence>
<dbReference type="InterPro" id="IPR001628">
    <property type="entry name" value="Znf_hrmn_rcpt"/>
</dbReference>
<sequence>MGCAMQDSIETTPPCAADADDKKDTLLEAGLKQQQPQPQTVVRQQLKEQHSALVRLLESAPLTKNSMLITKSLSNTDIKDKCNLSSNVVSNIPETSPHIVAKQQHQRHHHQHHFHNQHQNAIYHRKRLKCDIKRNNNELVNDSSKCTKFATTKTTVTTIASDVTMTTPPASSARDNSTIASDTKLDLNKCPWKKIRYARELKQKELLENSKQKCDNAAEADRNSTTEDTAAETHDNREDTGAVPMEIDGDCSDRTIDECKEEKQTVPSLSSLLSSSTICRRDSSDSNCSTISNSNLSQCTCYSNGYDSECDEDFNDDEDIAAAAGCKDDGDNSSKSDSCTEKKGGSQDVADLCQKFNQNLSNEGDGNNGFFRRSIQQKIQYRPCTKNQQCSILRINRNRCQYCRLKKCIAVGMSRDAVRFGRVPKREKARILAAMQQSTQNRGQQRALATELDDQPRLLAAVLRAHMDTCEFTKEKVSAMRQRARECPSYSMPTLLACPLNPAPELQSEQEFSQRFAHVIRGVIDFAGMIPGFQLLTQDDKFTLLKAGLFDALFVRLICMFDPSINSIICLNGQVMRRDAIQNGANARFLVDSTFNFAERINSMNLTDTEIGLFCAIVLITPDRPGLRNIELIEKMYTRLKACLQTVIAQNRPDQPEFMSELLKTLPDLRTLSTLHTEKLVVFRTEHKELLRQQMWTVDDDQISKSPGSSTWETTVEDVAKSPLGSVSSTESGDLDYTQTSLASSAPLLAATLSGTCPLRHRANSGSSAEDIDIVGSHAHLTQNGLSITPVARSHHSHSHLNSGRYRKLDSPTDSGIESGNEKAESTKTVSSGGGSSCSSPRSTVEDVLDDQHHQHAQSGSGASVVGSKRQIGEDMPVLKRVLQAPPLYDTNSLMDEAYKPHKKFRALRHRDFETAEADTHLPRPTTATPPVTNNSCSGSSSSSSSQQQPQPQSQLHMHLTRNTNSSSNTHSSLSSTHSVLAKSLMEEPRMTPEQMKRSDIIQNYIMREQPTSVNGLLVCASSSPTSSTSSSSTNLNNCSSSSTTTITLSSPPLPPPHAMRWQGHSVITTTTLRNQSASPVNNGVNSSSYFQSPHSTSISSSPRASPLSRVQSPRLIELQVDIADSQQPLNLSKKSPTPPPPQHQKLSQTKVVTTAIQRSPYHHPVAADITVTTATTNSATGAPVPPPQVHKVLLEA</sequence>
<accession>A0A7R8UIZ1</accession>
<evidence type="ECO:0000256" key="10">
    <source>
        <dbReference type="ARBA" id="ARBA00023242"/>
    </source>
</evidence>
<dbReference type="GO" id="GO:0030154">
    <property type="term" value="P:cell differentiation"/>
    <property type="evidence" value="ECO:0007669"/>
    <property type="project" value="TreeGrafter"/>
</dbReference>
<keyword evidence="4" id="KW-0863">Zinc-finger</keyword>
<keyword evidence="3" id="KW-0479">Metal-binding</keyword>
<keyword evidence="9" id="KW-0675">Receptor</keyword>
<dbReference type="GO" id="GO:0035075">
    <property type="term" value="P:response to ecdysone"/>
    <property type="evidence" value="ECO:0007669"/>
    <property type="project" value="UniProtKB-ARBA"/>
</dbReference>
<dbReference type="GO" id="GO:0045944">
    <property type="term" value="P:positive regulation of transcription by RNA polymerase II"/>
    <property type="evidence" value="ECO:0007669"/>
    <property type="project" value="TreeGrafter"/>
</dbReference>
<dbReference type="PROSITE" id="PS51843">
    <property type="entry name" value="NR_LBD"/>
    <property type="match status" value="1"/>
</dbReference>
<feature type="compositionally biased region" description="Basic and acidic residues" evidence="12">
    <location>
        <begin position="212"/>
        <end position="240"/>
    </location>
</feature>
<proteinExistence type="inferred from homology"/>
<dbReference type="InterPro" id="IPR001723">
    <property type="entry name" value="Nuclear_hrmn_rcpt"/>
</dbReference>
<feature type="compositionally biased region" description="Low complexity" evidence="12">
    <location>
        <begin position="940"/>
        <end position="957"/>
    </location>
</feature>
<evidence type="ECO:0008006" key="17">
    <source>
        <dbReference type="Google" id="ProtNLM"/>
    </source>
</evidence>
<keyword evidence="7" id="KW-0238">DNA-binding</keyword>
<feature type="region of interest" description="Disordered" evidence="12">
    <location>
        <begin position="1125"/>
        <end position="1152"/>
    </location>
</feature>
<comment type="subcellular location">
    <subcellularLocation>
        <location evidence="1">Nucleus</location>
    </subcellularLocation>
</comment>
<feature type="region of interest" description="Disordered" evidence="12">
    <location>
        <begin position="325"/>
        <end position="345"/>
    </location>
</feature>
<feature type="compositionally biased region" description="Basic and acidic residues" evidence="12">
    <location>
        <begin position="326"/>
        <end position="345"/>
    </location>
</feature>
<feature type="region of interest" description="Disordered" evidence="12">
    <location>
        <begin position="1"/>
        <end position="22"/>
    </location>
</feature>
<dbReference type="InterPro" id="IPR000536">
    <property type="entry name" value="Nucl_hrmn_rcpt_lig-bd"/>
</dbReference>
<dbReference type="PROSITE" id="PS51030">
    <property type="entry name" value="NUCLEAR_REC_DBD_2"/>
    <property type="match status" value="1"/>
</dbReference>
<keyword evidence="5" id="KW-0862">Zinc</keyword>
<dbReference type="InterPro" id="IPR035500">
    <property type="entry name" value="NHR-like_dom_sf"/>
</dbReference>
<dbReference type="FunFam" id="1.10.565.10:FF:000029">
    <property type="entry name" value="Ecdysone-induced protein 75B, isoform B"/>
    <property type="match status" value="1"/>
</dbReference>
<evidence type="ECO:0000256" key="11">
    <source>
        <dbReference type="ARBA" id="ARBA00056277"/>
    </source>
</evidence>
<dbReference type="GO" id="GO:0004879">
    <property type="term" value="F:nuclear receptor activity"/>
    <property type="evidence" value="ECO:0007669"/>
    <property type="project" value="TreeGrafter"/>
</dbReference>
<dbReference type="GO" id="GO:0020037">
    <property type="term" value="F:heme binding"/>
    <property type="evidence" value="ECO:0007669"/>
    <property type="project" value="UniProtKB-ARBA"/>
</dbReference>
<feature type="compositionally biased region" description="Polar residues" evidence="12">
    <location>
        <begin position="1074"/>
        <end position="1092"/>
    </location>
</feature>
<dbReference type="GO" id="GO:0018990">
    <property type="term" value="P:ecdysis, chitin-based cuticle"/>
    <property type="evidence" value="ECO:0007669"/>
    <property type="project" value="UniProtKB-ARBA"/>
</dbReference>
<feature type="region of interest" description="Disordered" evidence="12">
    <location>
        <begin position="914"/>
        <end position="957"/>
    </location>
</feature>
<feature type="compositionally biased region" description="Low complexity" evidence="12">
    <location>
        <begin position="827"/>
        <end position="843"/>
    </location>
</feature>
<dbReference type="PANTHER" id="PTHR24082">
    <property type="entry name" value="NUCLEAR HORMONE RECEPTOR"/>
    <property type="match status" value="1"/>
</dbReference>
<evidence type="ECO:0000256" key="12">
    <source>
        <dbReference type="SAM" id="MobiDB-lite"/>
    </source>
</evidence>
<evidence type="ECO:0000256" key="3">
    <source>
        <dbReference type="ARBA" id="ARBA00022723"/>
    </source>
</evidence>
<dbReference type="FunCoup" id="A0A7R8UIZ1">
    <property type="interactions" value="312"/>
</dbReference>
<evidence type="ECO:0000256" key="7">
    <source>
        <dbReference type="ARBA" id="ARBA00023125"/>
    </source>
</evidence>
<dbReference type="PANTHER" id="PTHR24082:SF473">
    <property type="entry name" value="ECDYSONE-INDUCED PROTEIN 75B, ISOFORM B"/>
    <property type="match status" value="1"/>
</dbReference>
<gene>
    <name evidence="15" type="ORF">HERILL_LOCUS4521</name>
</gene>
<dbReference type="SUPFAM" id="SSF48508">
    <property type="entry name" value="Nuclear receptor ligand-binding domain"/>
    <property type="match status" value="1"/>
</dbReference>
<evidence type="ECO:0000256" key="2">
    <source>
        <dbReference type="ARBA" id="ARBA00008092"/>
    </source>
</evidence>
<dbReference type="InParanoid" id="A0A7R8UIZ1"/>
<dbReference type="Gene3D" id="1.10.565.10">
    <property type="entry name" value="Retinoid X Receptor"/>
    <property type="match status" value="1"/>
</dbReference>